<dbReference type="Proteomes" id="UP001163850">
    <property type="component" value="Unassembled WGS sequence"/>
</dbReference>
<comment type="caution">
    <text evidence="1">The sequence shown here is derived from an EMBL/GenBank/DDBJ whole genome shotgun (WGS) entry which is preliminary data.</text>
</comment>
<evidence type="ECO:0000313" key="2">
    <source>
        <dbReference type="Proteomes" id="UP001163850"/>
    </source>
</evidence>
<proteinExistence type="predicted"/>
<gene>
    <name evidence="1" type="ORF">F5890DRAFT_584870</name>
</gene>
<reference evidence="1" key="1">
    <citation type="submission" date="2022-08" db="EMBL/GenBank/DDBJ databases">
        <authorList>
            <consortium name="DOE Joint Genome Institute"/>
            <person name="Min B."/>
            <person name="Riley R."/>
            <person name="Sierra-Patev S."/>
            <person name="Naranjo-Ortiz M."/>
            <person name="Looney B."/>
            <person name="Konkel Z."/>
            <person name="Slot J.C."/>
            <person name="Sakamoto Y."/>
            <person name="Steenwyk J.L."/>
            <person name="Rokas A."/>
            <person name="Carro J."/>
            <person name="Camarero S."/>
            <person name="Ferreira P."/>
            <person name="Molpeceres G."/>
            <person name="Ruiz-Duenas F.J."/>
            <person name="Serrano A."/>
            <person name="Henrissat B."/>
            <person name="Drula E."/>
            <person name="Hughes K.W."/>
            <person name="Mata J.L."/>
            <person name="Ishikawa N.K."/>
            <person name="Vargas-Isla R."/>
            <person name="Ushijima S."/>
            <person name="Smith C.A."/>
            <person name="Ahrendt S."/>
            <person name="Andreopoulos W."/>
            <person name="He G."/>
            <person name="Labutti K."/>
            <person name="Lipzen A."/>
            <person name="Ng V."/>
            <person name="Sandor L."/>
            <person name="Barry K."/>
            <person name="Martinez A.T."/>
            <person name="Xiao Y."/>
            <person name="Gibbons J.G."/>
            <person name="Terashima K."/>
            <person name="Hibbett D.S."/>
            <person name="Grigoriev I.V."/>
        </authorList>
    </citation>
    <scope>NUCLEOTIDE SEQUENCE</scope>
    <source>
        <strain evidence="1">TFB7829</strain>
    </source>
</reference>
<sequence length="225" mass="24587">MFSTLSPYWNSCPRSHRGRVQVERSRSKLVGYTSTSRFTILVVLGLVSFVCAAPLQPEPTPTTTPTLVTSTLNSASSSSSSSLSSSLSTAIALTPSFVPRTNQEASKNSKSQTFAVKFIDQNSNDNGFIQEPVRKLLKLANIEVSDFIGAPEALDPHDHGQHYFNLLQGGKIQYSGAIDESGLCGYLTVVHTVNGQSKIITVFKVEDNEVSYWIMLAVCFLCYLH</sequence>
<protein>
    <submittedName>
        <fullName evidence="1">Uncharacterized protein</fullName>
    </submittedName>
</protein>
<name>A0AA38Q5X3_9AGAR</name>
<evidence type="ECO:0000313" key="1">
    <source>
        <dbReference type="EMBL" id="KAJ3988173.1"/>
    </source>
</evidence>
<accession>A0AA38Q5X3</accession>
<organism evidence="1 2">
    <name type="scientific">Lentinula detonsa</name>
    <dbReference type="NCBI Taxonomy" id="2804962"/>
    <lineage>
        <taxon>Eukaryota</taxon>
        <taxon>Fungi</taxon>
        <taxon>Dikarya</taxon>
        <taxon>Basidiomycota</taxon>
        <taxon>Agaricomycotina</taxon>
        <taxon>Agaricomycetes</taxon>
        <taxon>Agaricomycetidae</taxon>
        <taxon>Agaricales</taxon>
        <taxon>Marasmiineae</taxon>
        <taxon>Omphalotaceae</taxon>
        <taxon>Lentinula</taxon>
    </lineage>
</organism>
<dbReference type="AlphaFoldDB" id="A0AA38Q5X3"/>
<dbReference type="EMBL" id="MU801913">
    <property type="protein sequence ID" value="KAJ3988173.1"/>
    <property type="molecule type" value="Genomic_DNA"/>
</dbReference>